<dbReference type="SUPFAM" id="SSF89562">
    <property type="entry name" value="RraA-like"/>
    <property type="match status" value="1"/>
</dbReference>
<dbReference type="PANTHER" id="PTHR33254:SF4">
    <property type="entry name" value="4-HYDROXY-4-METHYL-2-OXOGLUTARATE ALDOLASE 3-RELATED"/>
    <property type="match status" value="1"/>
</dbReference>
<gene>
    <name evidence="1" type="ORF">MGWOODY_XGa1023</name>
</gene>
<dbReference type="GO" id="GO:0032259">
    <property type="term" value="P:methylation"/>
    <property type="evidence" value="ECO:0007669"/>
    <property type="project" value="UniProtKB-KW"/>
</dbReference>
<keyword evidence="1" id="KW-0808">Transferase</keyword>
<organism evidence="1">
    <name type="scientific">hydrothermal vent metagenome</name>
    <dbReference type="NCBI Taxonomy" id="652676"/>
    <lineage>
        <taxon>unclassified sequences</taxon>
        <taxon>metagenomes</taxon>
        <taxon>ecological metagenomes</taxon>
    </lineage>
</organism>
<reference evidence="1" key="1">
    <citation type="submission" date="2015-10" db="EMBL/GenBank/DDBJ databases">
        <authorList>
            <person name="Gilbert D.G."/>
        </authorList>
    </citation>
    <scope>NUCLEOTIDE SEQUENCE</scope>
</reference>
<protein>
    <submittedName>
        <fullName evidence="1">Demethylmenaquinone methyltransferase</fullName>
    </submittedName>
</protein>
<dbReference type="InterPro" id="IPR036704">
    <property type="entry name" value="RraA/RraA-like_sf"/>
</dbReference>
<name>A0A160TQK7_9ZZZZ</name>
<dbReference type="EMBL" id="CZRL01000010">
    <property type="protein sequence ID" value="CUS50144.1"/>
    <property type="molecule type" value="Genomic_DNA"/>
</dbReference>
<dbReference type="GO" id="GO:0008168">
    <property type="term" value="F:methyltransferase activity"/>
    <property type="evidence" value="ECO:0007669"/>
    <property type="project" value="UniProtKB-KW"/>
</dbReference>
<sequence>MNNLTDLISQYRMLSTANVSDGLDRISFNGTPHGIGPLWDACSKIVGPACTLKLVGVDEADESPVLGTLRAITHGHAGDVLVIDHGGRTDINSYGGVAGFTTFHKGLVGCVIDGVTRDIDEYKDLSLPVYGRGFIQQSIRNRCACAGYQIQVELGGVPVHPGDLVMADENGVCIVPKDRMEEVLGYAQLFKSIEDQIIKAIRDGVDPVSAHDNVRYDLMTKAGYESN</sequence>
<keyword evidence="1" id="KW-0489">Methyltransferase</keyword>
<accession>A0A160TQK7</accession>
<dbReference type="AlphaFoldDB" id="A0A160TQK7"/>
<dbReference type="InterPro" id="IPR005493">
    <property type="entry name" value="RraA/RraA-like"/>
</dbReference>
<proteinExistence type="predicted"/>
<dbReference type="CDD" id="cd16841">
    <property type="entry name" value="RraA_family"/>
    <property type="match status" value="1"/>
</dbReference>
<evidence type="ECO:0000313" key="1">
    <source>
        <dbReference type="EMBL" id="CUS50144.1"/>
    </source>
</evidence>
<dbReference type="Gene3D" id="3.50.30.40">
    <property type="entry name" value="Ribonuclease E inhibitor RraA/RraA-like"/>
    <property type="match status" value="1"/>
</dbReference>
<dbReference type="PANTHER" id="PTHR33254">
    <property type="entry name" value="4-HYDROXY-4-METHYL-2-OXOGLUTARATE ALDOLASE 3-RELATED"/>
    <property type="match status" value="1"/>
</dbReference>
<dbReference type="Pfam" id="PF03737">
    <property type="entry name" value="RraA-like"/>
    <property type="match status" value="1"/>
</dbReference>